<evidence type="ECO:0000313" key="2">
    <source>
        <dbReference type="EMBL" id="KPE49025.1"/>
    </source>
</evidence>
<gene>
    <name evidence="2" type="ORF">AOB46_22240</name>
</gene>
<comment type="caution">
    <text evidence="2">The sequence shown here is derived from an EMBL/GenBank/DDBJ whole genome shotgun (WGS) entry which is preliminary data.</text>
</comment>
<organism evidence="2 3">
    <name type="scientific">Chryseobacterium indologenes</name>
    <name type="common">Flavobacterium indologenes</name>
    <dbReference type="NCBI Taxonomy" id="253"/>
    <lineage>
        <taxon>Bacteria</taxon>
        <taxon>Pseudomonadati</taxon>
        <taxon>Bacteroidota</taxon>
        <taxon>Flavobacteriia</taxon>
        <taxon>Flavobacteriales</taxon>
        <taxon>Weeksellaceae</taxon>
        <taxon>Chryseobacterium group</taxon>
        <taxon>Chryseobacterium</taxon>
    </lineage>
</organism>
<dbReference type="EMBL" id="LJOD01000029">
    <property type="protein sequence ID" value="KPE49025.1"/>
    <property type="molecule type" value="Genomic_DNA"/>
</dbReference>
<accession>A0A0N0ZT76</accession>
<dbReference type="PATRIC" id="fig|253.9.peg.2880"/>
<evidence type="ECO:0000313" key="3">
    <source>
        <dbReference type="Proteomes" id="UP000037953"/>
    </source>
</evidence>
<keyword evidence="1" id="KW-0472">Membrane</keyword>
<dbReference type="AlphaFoldDB" id="A0A0N0ZT76"/>
<feature type="transmembrane region" description="Helical" evidence="1">
    <location>
        <begin position="21"/>
        <end position="47"/>
    </location>
</feature>
<keyword evidence="1" id="KW-1133">Transmembrane helix</keyword>
<proteinExistence type="predicted"/>
<sequence length="59" mass="6679">MVQTKRIVVVHIGYFRKACAAFGIAYPCIAEVVSVLVNIVVFLNLYLKTTTDAVVFYFY</sequence>
<evidence type="ECO:0000256" key="1">
    <source>
        <dbReference type="SAM" id="Phobius"/>
    </source>
</evidence>
<dbReference type="Proteomes" id="UP000037953">
    <property type="component" value="Unassembled WGS sequence"/>
</dbReference>
<keyword evidence="1" id="KW-0812">Transmembrane</keyword>
<reference evidence="3" key="2">
    <citation type="submission" date="2015-09" db="EMBL/GenBank/DDBJ databases">
        <title>Draft genome sequence of a multidrug-resistant Chryseobacterium indologenes isolate from Malaysia.</title>
        <authorList>
            <person name="Yu C.Y."/>
            <person name="Ang G.Y."/>
            <person name="Chan K.-G."/>
        </authorList>
    </citation>
    <scope>NUCLEOTIDE SEQUENCE [LARGE SCALE GENOMIC DNA]</scope>
    <source>
        <strain evidence="3">CI_885</strain>
    </source>
</reference>
<reference evidence="2 3" key="1">
    <citation type="journal article" date="2015" name="Genom Data">
        <title>Draft genome sequence of a multidrug-resistant Chryseobacterium indologenes isolate from Malaysia.</title>
        <authorList>
            <person name="Yu C.Y."/>
            <person name="Ang G.Y."/>
            <person name="Cheng H.J."/>
            <person name="Cheong Y.M."/>
            <person name="Yin W.F."/>
            <person name="Chan K.G."/>
        </authorList>
    </citation>
    <scope>NUCLEOTIDE SEQUENCE [LARGE SCALE GENOMIC DNA]</scope>
    <source>
        <strain evidence="2 3">CI_885</strain>
    </source>
</reference>
<protein>
    <submittedName>
        <fullName evidence="2">Uncharacterized protein</fullName>
    </submittedName>
</protein>
<name>A0A0N0ZT76_CHRID</name>